<name>A0AAW2PJ40_SESRA</name>
<dbReference type="GO" id="GO:0043531">
    <property type="term" value="F:ADP binding"/>
    <property type="evidence" value="ECO:0007669"/>
    <property type="project" value="InterPro"/>
</dbReference>
<evidence type="ECO:0000259" key="6">
    <source>
        <dbReference type="Pfam" id="PF00931"/>
    </source>
</evidence>
<dbReference type="Gene3D" id="1.10.8.430">
    <property type="entry name" value="Helical domain of apoptotic protease-activating factors"/>
    <property type="match status" value="1"/>
</dbReference>
<keyword evidence="2" id="KW-0433">Leucine-rich repeat</keyword>
<keyword evidence="4" id="KW-0611">Plant defense</keyword>
<dbReference type="FunFam" id="3.40.50.300:FF:001091">
    <property type="entry name" value="Probable disease resistance protein At1g61300"/>
    <property type="match status" value="1"/>
</dbReference>
<comment type="similarity">
    <text evidence="1">Belongs to the disease resistance NB-LRR family.</text>
</comment>
<dbReference type="GO" id="GO:0006952">
    <property type="term" value="P:defense response"/>
    <property type="evidence" value="ECO:0007669"/>
    <property type="project" value="UniProtKB-KW"/>
</dbReference>
<evidence type="ECO:0000256" key="4">
    <source>
        <dbReference type="ARBA" id="ARBA00022821"/>
    </source>
</evidence>
<evidence type="ECO:0000313" key="7">
    <source>
        <dbReference type="EMBL" id="KAL0356179.1"/>
    </source>
</evidence>
<accession>A0AAW2PJ40</accession>
<keyword evidence="3" id="KW-0547">Nucleotide-binding</keyword>
<dbReference type="Gene3D" id="3.40.50.300">
    <property type="entry name" value="P-loop containing nucleotide triphosphate hydrolases"/>
    <property type="match status" value="1"/>
</dbReference>
<dbReference type="InterPro" id="IPR042197">
    <property type="entry name" value="Apaf_helical"/>
</dbReference>
<dbReference type="EMBL" id="JACGWJ010000017">
    <property type="protein sequence ID" value="KAL0356179.1"/>
    <property type="molecule type" value="Genomic_DNA"/>
</dbReference>
<reference evidence="7" key="2">
    <citation type="journal article" date="2024" name="Plant">
        <title>Genomic evolution and insights into agronomic trait innovations of Sesamum species.</title>
        <authorList>
            <person name="Miao H."/>
            <person name="Wang L."/>
            <person name="Qu L."/>
            <person name="Liu H."/>
            <person name="Sun Y."/>
            <person name="Le M."/>
            <person name="Wang Q."/>
            <person name="Wei S."/>
            <person name="Zheng Y."/>
            <person name="Lin W."/>
            <person name="Duan Y."/>
            <person name="Cao H."/>
            <person name="Xiong S."/>
            <person name="Wang X."/>
            <person name="Wei L."/>
            <person name="Li C."/>
            <person name="Ma Q."/>
            <person name="Ju M."/>
            <person name="Zhao R."/>
            <person name="Li G."/>
            <person name="Mu C."/>
            <person name="Tian Q."/>
            <person name="Mei H."/>
            <person name="Zhang T."/>
            <person name="Gao T."/>
            <person name="Zhang H."/>
        </authorList>
    </citation>
    <scope>NUCLEOTIDE SEQUENCE</scope>
    <source>
        <strain evidence="7">G02</strain>
    </source>
</reference>
<evidence type="ECO:0000256" key="5">
    <source>
        <dbReference type="ARBA" id="ARBA00022840"/>
    </source>
</evidence>
<comment type="caution">
    <text evidence="7">The sequence shown here is derived from an EMBL/GenBank/DDBJ whole genome shotgun (WGS) entry which is preliminary data.</text>
</comment>
<dbReference type="InterPro" id="IPR002182">
    <property type="entry name" value="NB-ARC"/>
</dbReference>
<dbReference type="PANTHER" id="PTHR36766:SF44">
    <property type="entry name" value="NBS-CODING RESISTANCE GENE ANALOG"/>
    <property type="match status" value="1"/>
</dbReference>
<dbReference type="PANTHER" id="PTHR36766">
    <property type="entry name" value="PLANT BROAD-SPECTRUM MILDEW RESISTANCE PROTEIN RPW8"/>
    <property type="match status" value="1"/>
</dbReference>
<dbReference type="GO" id="GO:0005524">
    <property type="term" value="F:ATP binding"/>
    <property type="evidence" value="ECO:0007669"/>
    <property type="project" value="UniProtKB-KW"/>
</dbReference>
<gene>
    <name evidence="7" type="ORF">Sradi_4064800</name>
</gene>
<dbReference type="Gene3D" id="1.20.5.4130">
    <property type="match status" value="1"/>
</dbReference>
<dbReference type="AlphaFoldDB" id="A0AAW2PJ40"/>
<dbReference type="InterPro" id="IPR027417">
    <property type="entry name" value="P-loop_NTPase"/>
</dbReference>
<keyword evidence="5" id="KW-0067">ATP-binding</keyword>
<reference evidence="7" key="1">
    <citation type="submission" date="2020-06" db="EMBL/GenBank/DDBJ databases">
        <authorList>
            <person name="Li T."/>
            <person name="Hu X."/>
            <person name="Zhang T."/>
            <person name="Song X."/>
            <person name="Zhang H."/>
            <person name="Dai N."/>
            <person name="Sheng W."/>
            <person name="Hou X."/>
            <person name="Wei L."/>
        </authorList>
    </citation>
    <scope>NUCLEOTIDE SEQUENCE</scope>
    <source>
        <strain evidence="7">G02</strain>
        <tissue evidence="7">Leaf</tissue>
    </source>
</reference>
<dbReference type="SUPFAM" id="SSF52540">
    <property type="entry name" value="P-loop containing nucleoside triphosphate hydrolases"/>
    <property type="match status" value="1"/>
</dbReference>
<evidence type="ECO:0000256" key="1">
    <source>
        <dbReference type="ARBA" id="ARBA00008894"/>
    </source>
</evidence>
<proteinExistence type="inferred from homology"/>
<organism evidence="7">
    <name type="scientific">Sesamum radiatum</name>
    <name type="common">Black benniseed</name>
    <dbReference type="NCBI Taxonomy" id="300843"/>
    <lineage>
        <taxon>Eukaryota</taxon>
        <taxon>Viridiplantae</taxon>
        <taxon>Streptophyta</taxon>
        <taxon>Embryophyta</taxon>
        <taxon>Tracheophyta</taxon>
        <taxon>Spermatophyta</taxon>
        <taxon>Magnoliopsida</taxon>
        <taxon>eudicotyledons</taxon>
        <taxon>Gunneridae</taxon>
        <taxon>Pentapetalae</taxon>
        <taxon>asterids</taxon>
        <taxon>lamiids</taxon>
        <taxon>Lamiales</taxon>
        <taxon>Pedaliaceae</taxon>
        <taxon>Sesamum</taxon>
    </lineage>
</organism>
<dbReference type="PRINTS" id="PR00364">
    <property type="entry name" value="DISEASERSIST"/>
</dbReference>
<protein>
    <submittedName>
        <fullName evidence="7">Disease resistance protein RPP13</fullName>
    </submittedName>
</protein>
<sequence length="359" mass="40720">MAVAAYASLVSLMHVLDNVQHPARRHRLHLDKERIKSLQEKVQFLQDFLELHSQGKSQEMEDLAREITVVAHDADDVIDLHVVDQLCQESQDNSHHMAALSSFCQDLDILIEKIESITKKLMMIKEEWGDDVQEQTPVVSVPVNSGKLSFSGKNTIVGFDKHLLHIVDELTKDESNLRILPIVGMGGIGKTTLAQNAFDHSYIVNHFDVRIWLTISQEYSVQEILLHLLNDKKDQGSSEVVVGLGERVHKKLFGRRYLIVMDDIWSTKVWDELSMFFPNNGNGSRIMMTTRMSKVVVTLGCQNPYLMNFLNEEESWDLLCEKVFAQKGRPYPELEKIGKNIANCCRGLPLAIVVISGSL</sequence>
<feature type="domain" description="NB-ARC" evidence="6">
    <location>
        <begin position="161"/>
        <end position="327"/>
    </location>
</feature>
<evidence type="ECO:0000256" key="2">
    <source>
        <dbReference type="ARBA" id="ARBA00022614"/>
    </source>
</evidence>
<dbReference type="Pfam" id="PF00931">
    <property type="entry name" value="NB-ARC"/>
    <property type="match status" value="1"/>
</dbReference>
<evidence type="ECO:0000256" key="3">
    <source>
        <dbReference type="ARBA" id="ARBA00022741"/>
    </source>
</evidence>